<comment type="caution">
    <text evidence="2">The sequence shown here is derived from an EMBL/GenBank/DDBJ whole genome shotgun (WGS) entry which is preliminary data.</text>
</comment>
<accession>A0A821LIP2</accession>
<proteinExistence type="predicted"/>
<evidence type="ECO:0000313" key="3">
    <source>
        <dbReference type="Proteomes" id="UP000663880"/>
    </source>
</evidence>
<dbReference type="Pfam" id="PF00665">
    <property type="entry name" value="rve"/>
    <property type="match status" value="1"/>
</dbReference>
<reference evidence="2" key="1">
    <citation type="submission" date="2021-02" db="EMBL/GenBank/DDBJ databases">
        <authorList>
            <person name="Steward A R."/>
        </authorList>
    </citation>
    <scope>NUCLEOTIDE SEQUENCE</scope>
</reference>
<gene>
    <name evidence="2" type="ORF">PMACD_LOCUS681</name>
</gene>
<dbReference type="SUPFAM" id="SSF53098">
    <property type="entry name" value="Ribonuclease H-like"/>
    <property type="match status" value="1"/>
</dbReference>
<dbReference type="Gene3D" id="3.30.420.10">
    <property type="entry name" value="Ribonuclease H-like superfamily/Ribonuclease H"/>
    <property type="match status" value="1"/>
</dbReference>
<sequence>MGNLPPPRVTLTYPFLATGVDFGGPFSIVDRKGRGCKISKCWLSLFVCLSTKALTLEVVSSLSTEAFLMCLRRFISRRGKPHDIYCDNGTNFVGANNELGRMLQASQSSVSAAAHDEGIKFHFSPAYSPHWRG</sequence>
<dbReference type="EMBL" id="CAJOBZ010000001">
    <property type="protein sequence ID" value="CAF4751008.1"/>
    <property type="molecule type" value="Genomic_DNA"/>
</dbReference>
<dbReference type="GO" id="GO:0003676">
    <property type="term" value="F:nucleic acid binding"/>
    <property type="evidence" value="ECO:0007669"/>
    <property type="project" value="InterPro"/>
</dbReference>
<dbReference type="GO" id="GO:0015074">
    <property type="term" value="P:DNA integration"/>
    <property type="evidence" value="ECO:0007669"/>
    <property type="project" value="InterPro"/>
</dbReference>
<name>A0A821LIP2_9NEOP</name>
<dbReference type="PANTHER" id="PTHR47331">
    <property type="entry name" value="PHD-TYPE DOMAIN-CONTAINING PROTEIN"/>
    <property type="match status" value="1"/>
</dbReference>
<dbReference type="InterPro" id="IPR012337">
    <property type="entry name" value="RNaseH-like_sf"/>
</dbReference>
<feature type="domain" description="Integrase catalytic" evidence="1">
    <location>
        <begin position="10"/>
        <end position="133"/>
    </location>
</feature>
<dbReference type="Proteomes" id="UP000663880">
    <property type="component" value="Unassembled WGS sequence"/>
</dbReference>
<dbReference type="OrthoDB" id="5876180at2759"/>
<protein>
    <recommendedName>
        <fullName evidence="1">Integrase catalytic domain-containing protein</fullName>
    </recommendedName>
</protein>
<organism evidence="2 3">
    <name type="scientific">Pieris macdunnoughi</name>
    <dbReference type="NCBI Taxonomy" id="345717"/>
    <lineage>
        <taxon>Eukaryota</taxon>
        <taxon>Metazoa</taxon>
        <taxon>Ecdysozoa</taxon>
        <taxon>Arthropoda</taxon>
        <taxon>Hexapoda</taxon>
        <taxon>Insecta</taxon>
        <taxon>Pterygota</taxon>
        <taxon>Neoptera</taxon>
        <taxon>Endopterygota</taxon>
        <taxon>Lepidoptera</taxon>
        <taxon>Glossata</taxon>
        <taxon>Ditrysia</taxon>
        <taxon>Papilionoidea</taxon>
        <taxon>Pieridae</taxon>
        <taxon>Pierinae</taxon>
        <taxon>Pieris</taxon>
    </lineage>
</organism>
<evidence type="ECO:0000313" key="2">
    <source>
        <dbReference type="EMBL" id="CAF4751008.1"/>
    </source>
</evidence>
<dbReference type="PROSITE" id="PS50994">
    <property type="entry name" value="INTEGRASE"/>
    <property type="match status" value="1"/>
</dbReference>
<keyword evidence="3" id="KW-1185">Reference proteome</keyword>
<evidence type="ECO:0000259" key="1">
    <source>
        <dbReference type="PROSITE" id="PS50994"/>
    </source>
</evidence>
<dbReference type="InterPro" id="IPR036397">
    <property type="entry name" value="RNaseH_sf"/>
</dbReference>
<dbReference type="AlphaFoldDB" id="A0A821LIP2"/>
<dbReference type="InterPro" id="IPR001584">
    <property type="entry name" value="Integrase_cat-core"/>
</dbReference>